<evidence type="ECO:0000256" key="2">
    <source>
        <dbReference type="ARBA" id="ARBA00022801"/>
    </source>
</evidence>
<proteinExistence type="inferred from homology"/>
<evidence type="ECO:0000256" key="4">
    <source>
        <dbReference type="ARBA" id="ARBA00040194"/>
    </source>
</evidence>
<comment type="caution">
    <text evidence="6">The sequence shown here is derived from an EMBL/GenBank/DDBJ whole genome shotgun (WGS) entry which is preliminary data.</text>
</comment>
<reference evidence="6 7" key="1">
    <citation type="journal article" date="2013" name="PLoS ONE">
        <title>Comparative Genomic Characterization of Three Streptococcus parauberis Strains in Fish Pathogen, as Assessed by Wide-Genome Analyses.</title>
        <authorList>
            <person name="Nho S.W."/>
            <person name="Hikima J."/>
            <person name="Park S.B."/>
            <person name="Jang H.B."/>
            <person name="Cha I.S."/>
            <person name="Yasuike M."/>
            <person name="Nakamura Y."/>
            <person name="Fujiwara A."/>
            <person name="Sano M."/>
            <person name="Kanai K."/>
            <person name="Kondo H."/>
            <person name="Hirono I."/>
            <person name="Takeyama H."/>
            <person name="Aoki T."/>
            <person name="Jung T.S."/>
        </authorList>
    </citation>
    <scope>NUCLEOTIDE SEQUENCE [LARGE SCALE GENOMIC DNA]</scope>
    <source>
        <strain evidence="6 7">KRS-02083</strain>
    </source>
</reference>
<dbReference type="PANTHER" id="PTHR41286:SF1">
    <property type="entry name" value="HNH NUCLEASE YAJD-RELATED"/>
    <property type="match status" value="1"/>
</dbReference>
<dbReference type="Gene3D" id="1.10.30.50">
    <property type="match status" value="1"/>
</dbReference>
<gene>
    <name evidence="6" type="ORF">SPJ1_0218</name>
</gene>
<dbReference type="Proteomes" id="UP000011769">
    <property type="component" value="Unassembled WGS sequence"/>
</dbReference>
<dbReference type="SMART" id="SM00507">
    <property type="entry name" value="HNHc"/>
    <property type="match status" value="1"/>
</dbReference>
<evidence type="ECO:0000259" key="5">
    <source>
        <dbReference type="SMART" id="SM00507"/>
    </source>
</evidence>
<dbReference type="CDD" id="cd00085">
    <property type="entry name" value="HNHc"/>
    <property type="match status" value="1"/>
</dbReference>
<dbReference type="GO" id="GO:0004519">
    <property type="term" value="F:endonuclease activity"/>
    <property type="evidence" value="ECO:0007669"/>
    <property type="project" value="UniProtKB-KW"/>
</dbReference>
<organism evidence="6 7">
    <name type="scientific">Streptococcus parauberis KRS-02083</name>
    <dbReference type="NCBI Taxonomy" id="1207545"/>
    <lineage>
        <taxon>Bacteria</taxon>
        <taxon>Bacillati</taxon>
        <taxon>Bacillota</taxon>
        <taxon>Bacilli</taxon>
        <taxon>Lactobacillales</taxon>
        <taxon>Streptococcaceae</taxon>
        <taxon>Streptococcus</taxon>
    </lineage>
</organism>
<keyword evidence="6" id="KW-0255">Endonuclease</keyword>
<evidence type="ECO:0000313" key="6">
    <source>
        <dbReference type="EMBL" id="EMG26256.1"/>
    </source>
</evidence>
<comment type="similarity">
    <text evidence="3">Belongs to the HNH nuclease family.</text>
</comment>
<evidence type="ECO:0000313" key="7">
    <source>
        <dbReference type="Proteomes" id="UP000011769"/>
    </source>
</evidence>
<dbReference type="InterPro" id="IPR003615">
    <property type="entry name" value="HNH_nuc"/>
</dbReference>
<protein>
    <recommendedName>
        <fullName evidence="4">Putative HNH nuclease YajD</fullName>
    </recommendedName>
</protein>
<dbReference type="Pfam" id="PF01844">
    <property type="entry name" value="HNH"/>
    <property type="match status" value="1"/>
</dbReference>
<name>A0ABP2T0N0_9STRE</name>
<keyword evidence="1" id="KW-0540">Nuclease</keyword>
<dbReference type="PANTHER" id="PTHR41286">
    <property type="entry name" value="HNH NUCLEASE YAJD-RELATED"/>
    <property type="match status" value="1"/>
</dbReference>
<evidence type="ECO:0000256" key="3">
    <source>
        <dbReference type="ARBA" id="ARBA00038412"/>
    </source>
</evidence>
<dbReference type="EMBL" id="ALYM01000001">
    <property type="protein sequence ID" value="EMG26256.1"/>
    <property type="molecule type" value="Genomic_DNA"/>
</dbReference>
<accession>A0ABP2T0N0</accession>
<sequence>MYWYEELNDSLLFVINPGLWALRKVNESDMKPQKLSIVNGRRTKIDYDSRKEEYRDYNKNRWKYDRKTKQFYNSKIWRETSKQVLLQNDYICAMCGGEATMTDHIISVKKDWSKRLDWDNLQPSCKACNDTKAIHERKYNN</sequence>
<keyword evidence="2" id="KW-0378">Hydrolase</keyword>
<evidence type="ECO:0000256" key="1">
    <source>
        <dbReference type="ARBA" id="ARBA00022722"/>
    </source>
</evidence>
<feature type="domain" description="HNH nuclease" evidence="5">
    <location>
        <begin position="80"/>
        <end position="130"/>
    </location>
</feature>
<keyword evidence="7" id="KW-1185">Reference proteome</keyword>
<dbReference type="InterPro" id="IPR002711">
    <property type="entry name" value="HNH"/>
</dbReference>